<dbReference type="AlphaFoldDB" id="A0A3N5CWK3"/>
<gene>
    <name evidence="2" type="ORF">EG799_04880</name>
</gene>
<sequence>MKISHLIAVSGTLALAACNQNTAIGNDREAALDPPAAAAPIEPAETALANIATALVKPETMTDADIAALGGTSGRCVFTFTEVGFPAFVYRPGEQGFLKLNGRIIPLSATGADRFVSGGLVVATRFVDETGNAGLQAMEILVVPPQAGDELGYRGYTTCAKP</sequence>
<name>A0A3N5CWK3_9SPHN</name>
<comment type="caution">
    <text evidence="2">The sequence shown here is derived from an EMBL/GenBank/DDBJ whole genome shotgun (WGS) entry which is preliminary data.</text>
</comment>
<dbReference type="Pfam" id="PF20402">
    <property type="entry name" value="DUF6692"/>
    <property type="match status" value="1"/>
</dbReference>
<reference evidence="2 3" key="1">
    <citation type="submission" date="2018-11" db="EMBL/GenBank/DDBJ databases">
        <title>Erythrobacter spongiae sp. nov., isolated from a marine sponge.</title>
        <authorList>
            <person name="Zhuang L."/>
            <person name="Luo L."/>
        </authorList>
    </citation>
    <scope>NUCLEOTIDE SEQUENCE [LARGE SCALE GENOMIC DNA]</scope>
    <source>
        <strain evidence="2 3">HN-E23</strain>
    </source>
</reference>
<evidence type="ECO:0000313" key="3">
    <source>
        <dbReference type="Proteomes" id="UP000275232"/>
    </source>
</evidence>
<evidence type="ECO:0000259" key="1">
    <source>
        <dbReference type="Pfam" id="PF20402"/>
    </source>
</evidence>
<dbReference type="RefSeq" id="WP_123879062.1">
    <property type="nucleotide sequence ID" value="NZ_RPFZ01000001.1"/>
</dbReference>
<accession>A0A3N5CWK3</accession>
<protein>
    <recommendedName>
        <fullName evidence="1">DUF6692 domain-containing protein</fullName>
    </recommendedName>
</protein>
<feature type="domain" description="DUF6692" evidence="1">
    <location>
        <begin position="12"/>
        <end position="160"/>
    </location>
</feature>
<evidence type="ECO:0000313" key="2">
    <source>
        <dbReference type="EMBL" id="RPF71019.1"/>
    </source>
</evidence>
<dbReference type="Proteomes" id="UP000275232">
    <property type="component" value="Unassembled WGS sequence"/>
</dbReference>
<keyword evidence="3" id="KW-1185">Reference proteome</keyword>
<dbReference type="PROSITE" id="PS51257">
    <property type="entry name" value="PROKAR_LIPOPROTEIN"/>
    <property type="match status" value="1"/>
</dbReference>
<dbReference type="OrthoDB" id="8451279at2"/>
<proteinExistence type="predicted"/>
<organism evidence="2 3">
    <name type="scientific">Aurantiacibacter spongiae</name>
    <dbReference type="NCBI Taxonomy" id="2488860"/>
    <lineage>
        <taxon>Bacteria</taxon>
        <taxon>Pseudomonadati</taxon>
        <taxon>Pseudomonadota</taxon>
        <taxon>Alphaproteobacteria</taxon>
        <taxon>Sphingomonadales</taxon>
        <taxon>Erythrobacteraceae</taxon>
        <taxon>Aurantiacibacter</taxon>
    </lineage>
</organism>
<dbReference type="EMBL" id="RPFZ01000001">
    <property type="protein sequence ID" value="RPF71019.1"/>
    <property type="molecule type" value="Genomic_DNA"/>
</dbReference>
<dbReference type="InterPro" id="IPR046514">
    <property type="entry name" value="DUF6692"/>
</dbReference>